<name>A0ABR1BLZ9_NECAM</name>
<gene>
    <name evidence="2" type="primary">Necator_chrI.g1392</name>
    <name evidence="2" type="ORF">RB195_005266</name>
</gene>
<evidence type="ECO:0000313" key="3">
    <source>
        <dbReference type="Proteomes" id="UP001303046"/>
    </source>
</evidence>
<protein>
    <submittedName>
        <fullName evidence="2">Uncharacterized protein</fullName>
    </submittedName>
</protein>
<dbReference type="EMBL" id="JAVFWL010000001">
    <property type="protein sequence ID" value="KAK6727474.1"/>
    <property type="molecule type" value="Genomic_DNA"/>
</dbReference>
<accession>A0ABR1BLZ9</accession>
<evidence type="ECO:0000313" key="2">
    <source>
        <dbReference type="EMBL" id="KAK6727474.1"/>
    </source>
</evidence>
<sequence length="87" mass="10038">MVFFLNIVFQPKTRVARWLNQHSQPVRVGRLPLNRRAKSNQSVQWSNSANHPKTSSLTLTASKKERERVYVSDADDCTEIVTYMCCP</sequence>
<keyword evidence="3" id="KW-1185">Reference proteome</keyword>
<feature type="region of interest" description="Disordered" evidence="1">
    <location>
        <begin position="39"/>
        <end position="59"/>
    </location>
</feature>
<evidence type="ECO:0000256" key="1">
    <source>
        <dbReference type="SAM" id="MobiDB-lite"/>
    </source>
</evidence>
<comment type="caution">
    <text evidence="2">The sequence shown here is derived from an EMBL/GenBank/DDBJ whole genome shotgun (WGS) entry which is preliminary data.</text>
</comment>
<organism evidence="2 3">
    <name type="scientific">Necator americanus</name>
    <name type="common">Human hookworm</name>
    <dbReference type="NCBI Taxonomy" id="51031"/>
    <lineage>
        <taxon>Eukaryota</taxon>
        <taxon>Metazoa</taxon>
        <taxon>Ecdysozoa</taxon>
        <taxon>Nematoda</taxon>
        <taxon>Chromadorea</taxon>
        <taxon>Rhabditida</taxon>
        <taxon>Rhabditina</taxon>
        <taxon>Rhabditomorpha</taxon>
        <taxon>Strongyloidea</taxon>
        <taxon>Ancylostomatidae</taxon>
        <taxon>Bunostominae</taxon>
        <taxon>Necator</taxon>
    </lineage>
</organism>
<dbReference type="Proteomes" id="UP001303046">
    <property type="component" value="Unassembled WGS sequence"/>
</dbReference>
<proteinExistence type="predicted"/>
<reference evidence="2 3" key="1">
    <citation type="submission" date="2023-08" db="EMBL/GenBank/DDBJ databases">
        <title>A Necator americanus chromosomal reference genome.</title>
        <authorList>
            <person name="Ilik V."/>
            <person name="Petrzelkova K.J."/>
            <person name="Pardy F."/>
            <person name="Fuh T."/>
            <person name="Niatou-Singa F.S."/>
            <person name="Gouil Q."/>
            <person name="Baker L."/>
            <person name="Ritchie M.E."/>
            <person name="Jex A.R."/>
            <person name="Gazzola D."/>
            <person name="Li H."/>
            <person name="Toshio Fujiwara R."/>
            <person name="Zhan B."/>
            <person name="Aroian R.V."/>
            <person name="Pafco B."/>
            <person name="Schwarz E.M."/>
        </authorList>
    </citation>
    <scope>NUCLEOTIDE SEQUENCE [LARGE SCALE GENOMIC DNA]</scope>
    <source>
        <strain evidence="2 3">Aroian</strain>
        <tissue evidence="2">Whole animal</tissue>
    </source>
</reference>